<evidence type="ECO:0000313" key="3">
    <source>
        <dbReference type="Proteomes" id="UP001500635"/>
    </source>
</evidence>
<sequence>MTHERTTAVFETPEPVAVVLDLVIGEVRIVAGERSDTSVEVRPGGHATADDVRAAEDVEVRFADGRLTIASHRRRQLFWRLMWSAKTPTVDITVELPSGSDLQGRLAYGSLDTRGRMARVEIDSDYGAIDIAEATAVRADSNGSIHLGRVDGDARVTNKYGATSIRQVHGDLTVEATYGSISVDLAEAGADVKTAYGPVRIGELVRGVAQVTSSYGDLEVGVRAGTAVRLDVATRYGTVGSDLEAHDGPGDAVDTLELQAETNYGAIRIHRA</sequence>
<dbReference type="Proteomes" id="UP001500635">
    <property type="component" value="Unassembled WGS sequence"/>
</dbReference>
<keyword evidence="3" id="KW-1185">Reference proteome</keyword>
<feature type="domain" description="DUF4097" evidence="1">
    <location>
        <begin position="27"/>
        <end position="222"/>
    </location>
</feature>
<gene>
    <name evidence="2" type="ORF">GCM10023147_40660</name>
</gene>
<proteinExistence type="predicted"/>
<comment type="caution">
    <text evidence="2">The sequence shown here is derived from an EMBL/GenBank/DDBJ whole genome shotgun (WGS) entry which is preliminary data.</text>
</comment>
<organism evidence="2 3">
    <name type="scientific">Tsukamurella soli</name>
    <dbReference type="NCBI Taxonomy" id="644556"/>
    <lineage>
        <taxon>Bacteria</taxon>
        <taxon>Bacillati</taxon>
        <taxon>Actinomycetota</taxon>
        <taxon>Actinomycetes</taxon>
        <taxon>Mycobacteriales</taxon>
        <taxon>Tsukamurellaceae</taxon>
        <taxon>Tsukamurella</taxon>
    </lineage>
</organism>
<evidence type="ECO:0000259" key="1">
    <source>
        <dbReference type="Pfam" id="PF13349"/>
    </source>
</evidence>
<dbReference type="Pfam" id="PF13349">
    <property type="entry name" value="DUF4097"/>
    <property type="match status" value="1"/>
</dbReference>
<dbReference type="EMBL" id="BAABFR010000086">
    <property type="protein sequence ID" value="GAA4401268.1"/>
    <property type="molecule type" value="Genomic_DNA"/>
</dbReference>
<dbReference type="RefSeq" id="WP_344999484.1">
    <property type="nucleotide sequence ID" value="NZ_BAABFR010000086.1"/>
</dbReference>
<accession>A0ABP8K696</accession>
<protein>
    <submittedName>
        <fullName evidence="2">DUF4097 family beta strand repeat-containing protein</fullName>
    </submittedName>
</protein>
<evidence type="ECO:0000313" key="2">
    <source>
        <dbReference type="EMBL" id="GAA4401268.1"/>
    </source>
</evidence>
<dbReference type="InterPro" id="IPR025164">
    <property type="entry name" value="Toastrack_DUF4097"/>
</dbReference>
<reference evidence="3" key="1">
    <citation type="journal article" date="2019" name="Int. J. Syst. Evol. Microbiol.">
        <title>The Global Catalogue of Microorganisms (GCM) 10K type strain sequencing project: providing services to taxonomists for standard genome sequencing and annotation.</title>
        <authorList>
            <consortium name="The Broad Institute Genomics Platform"/>
            <consortium name="The Broad Institute Genome Sequencing Center for Infectious Disease"/>
            <person name="Wu L."/>
            <person name="Ma J."/>
        </authorList>
    </citation>
    <scope>NUCLEOTIDE SEQUENCE [LARGE SCALE GENOMIC DNA]</scope>
    <source>
        <strain evidence="3">JCM 17688</strain>
    </source>
</reference>
<name>A0ABP8K696_9ACTN</name>